<sequence length="517" mass="59402">MLGYLEILLAFSCFLFLCHWRLNKNSVVTNWPFLGMLPYLLRNLSNIHDHAARVLDLVGGTLEFKGPWFTKMNFVVTCDPMNVHHILSQNFGNYNKGPDFREVFEAFGDGIIAADADEWKRSRETMHSSMRQRNFQLSLERSIQEKVKSCLLPLLDQVQERGMQVNLQDVFRRFTFDTICSIVMGFDPKCLAIDFPRFVYRRAFDQVSQTMFYRHVVPKCFWKLQKWLQIGPEKKMTEARKTLDHFLHECVTSARNEVSRSKEGKKVEEPQSMGSSSIPEKPHFDLFATLIMEEEKKGKVADDKFLRDTAFSLLAAGRDTITSGLTWFFWLVATHPSVEAKIVQEIKENFASKEGNKDQMIIGMEEAKKLVYLHGAICEALRLFPPIPYNHKNAIKSDTLPSGHHISPNTMVMYSLYAVGRSEAVWGADYLEFKPERWISSNGGIIHVPSYKFITFNAGPRTCLGKNLSLSEMKMVACAVLWNYSITVVEGHPISPNLSIVLLMRYGLKVRLEKREK</sequence>
<name>A0ACB9MI35_BAUVA</name>
<keyword evidence="2" id="KW-1185">Reference proteome</keyword>
<evidence type="ECO:0000313" key="1">
    <source>
        <dbReference type="EMBL" id="KAI4323817.1"/>
    </source>
</evidence>
<comment type="caution">
    <text evidence="1">The sequence shown here is derived from an EMBL/GenBank/DDBJ whole genome shotgun (WGS) entry which is preliminary data.</text>
</comment>
<dbReference type="EMBL" id="CM039434">
    <property type="protein sequence ID" value="KAI4323817.1"/>
    <property type="molecule type" value="Genomic_DNA"/>
</dbReference>
<accession>A0ACB9MI35</accession>
<organism evidence="1 2">
    <name type="scientific">Bauhinia variegata</name>
    <name type="common">Purple orchid tree</name>
    <name type="synonym">Phanera variegata</name>
    <dbReference type="NCBI Taxonomy" id="167791"/>
    <lineage>
        <taxon>Eukaryota</taxon>
        <taxon>Viridiplantae</taxon>
        <taxon>Streptophyta</taxon>
        <taxon>Embryophyta</taxon>
        <taxon>Tracheophyta</taxon>
        <taxon>Spermatophyta</taxon>
        <taxon>Magnoliopsida</taxon>
        <taxon>eudicotyledons</taxon>
        <taxon>Gunneridae</taxon>
        <taxon>Pentapetalae</taxon>
        <taxon>rosids</taxon>
        <taxon>fabids</taxon>
        <taxon>Fabales</taxon>
        <taxon>Fabaceae</taxon>
        <taxon>Cercidoideae</taxon>
        <taxon>Cercideae</taxon>
        <taxon>Bauhiniinae</taxon>
        <taxon>Bauhinia</taxon>
    </lineage>
</organism>
<gene>
    <name evidence="1" type="ORF">L6164_023396</name>
</gene>
<dbReference type="Proteomes" id="UP000828941">
    <property type="component" value="Chromosome 9"/>
</dbReference>
<reference evidence="1 2" key="1">
    <citation type="journal article" date="2022" name="DNA Res.">
        <title>Chromosomal-level genome assembly of the orchid tree Bauhinia variegata (Leguminosae; Cercidoideae) supports the allotetraploid origin hypothesis of Bauhinia.</title>
        <authorList>
            <person name="Zhong Y."/>
            <person name="Chen Y."/>
            <person name="Zheng D."/>
            <person name="Pang J."/>
            <person name="Liu Y."/>
            <person name="Luo S."/>
            <person name="Meng S."/>
            <person name="Qian L."/>
            <person name="Wei D."/>
            <person name="Dai S."/>
            <person name="Zhou R."/>
        </authorList>
    </citation>
    <scope>NUCLEOTIDE SEQUENCE [LARGE SCALE GENOMIC DNA]</scope>
    <source>
        <strain evidence="1">BV-YZ2020</strain>
    </source>
</reference>
<protein>
    <submittedName>
        <fullName evidence="1">Uncharacterized protein</fullName>
    </submittedName>
</protein>
<evidence type="ECO:0000313" key="2">
    <source>
        <dbReference type="Proteomes" id="UP000828941"/>
    </source>
</evidence>
<proteinExistence type="predicted"/>